<evidence type="ECO:0000313" key="4">
    <source>
        <dbReference type="Proteomes" id="UP000193870"/>
    </source>
</evidence>
<dbReference type="Proteomes" id="UP000193870">
    <property type="component" value="Unassembled WGS sequence"/>
</dbReference>
<dbReference type="EMBL" id="FWFV01000005">
    <property type="protein sequence ID" value="SLN45840.1"/>
    <property type="molecule type" value="Genomic_DNA"/>
</dbReference>
<keyword evidence="4" id="KW-1185">Reference proteome</keyword>
<dbReference type="InterPro" id="IPR018247">
    <property type="entry name" value="EF_Hand_1_Ca_BS"/>
</dbReference>
<feature type="domain" description="EF-hand" evidence="2">
    <location>
        <begin position="112"/>
        <end position="138"/>
    </location>
</feature>
<sequence>MTFSKFLNIPTAILTTALVIPAASFGQTESFTYTDWDNDGNLELTESEVSAGLSDSGTFDAWDRDEEAGLNEGEFATGMFASWDTDNDVQITEEEYTAGTERWYGTDYATPFSDYDTDTSGYIDRTEFGSAWDSSYYTQWDADDDSLLSEEEYGAGVYDSADLDTNQVITVEEEGFFEGWFDGDDVEAEIQEVGDVM</sequence>
<evidence type="ECO:0000256" key="1">
    <source>
        <dbReference type="SAM" id="SignalP"/>
    </source>
</evidence>
<reference evidence="3 4" key="1">
    <citation type="submission" date="2017-03" db="EMBL/GenBank/DDBJ databases">
        <authorList>
            <person name="Afonso C.L."/>
            <person name="Miller P.J."/>
            <person name="Scott M.A."/>
            <person name="Spackman E."/>
            <person name="Goraichik I."/>
            <person name="Dimitrov K.M."/>
            <person name="Suarez D.L."/>
            <person name="Swayne D.E."/>
        </authorList>
    </citation>
    <scope>NUCLEOTIDE SEQUENCE [LARGE SCALE GENOMIC DNA]</scope>
    <source>
        <strain evidence="3 4">CECT 7066</strain>
    </source>
</reference>
<dbReference type="InterPro" id="IPR011992">
    <property type="entry name" value="EF-hand-dom_pair"/>
</dbReference>
<dbReference type="Gene3D" id="1.10.238.10">
    <property type="entry name" value="EF-hand"/>
    <property type="match status" value="2"/>
</dbReference>
<evidence type="ECO:0000259" key="2">
    <source>
        <dbReference type="PROSITE" id="PS50222"/>
    </source>
</evidence>
<proteinExistence type="predicted"/>
<dbReference type="OrthoDB" id="7852162at2"/>
<dbReference type="SUPFAM" id="SSF47473">
    <property type="entry name" value="EF-hand"/>
    <property type="match status" value="1"/>
</dbReference>
<gene>
    <name evidence="3" type="ORF">PAM7066_01995</name>
</gene>
<organism evidence="3 4">
    <name type="scientific">Palleronia marisminoris</name>
    <dbReference type="NCBI Taxonomy" id="315423"/>
    <lineage>
        <taxon>Bacteria</taxon>
        <taxon>Pseudomonadati</taxon>
        <taxon>Pseudomonadota</taxon>
        <taxon>Alphaproteobacteria</taxon>
        <taxon>Rhodobacterales</taxon>
        <taxon>Roseobacteraceae</taxon>
        <taxon>Palleronia</taxon>
    </lineage>
</organism>
<keyword evidence="1" id="KW-0732">Signal</keyword>
<dbReference type="PROSITE" id="PS00018">
    <property type="entry name" value="EF_HAND_1"/>
    <property type="match status" value="1"/>
</dbReference>
<protein>
    <submittedName>
        <fullName evidence="3">EF hand</fullName>
    </submittedName>
</protein>
<evidence type="ECO:0000313" key="3">
    <source>
        <dbReference type="EMBL" id="SLN45840.1"/>
    </source>
</evidence>
<dbReference type="PROSITE" id="PS50222">
    <property type="entry name" value="EF_HAND_2"/>
    <property type="match status" value="1"/>
</dbReference>
<feature type="chain" id="PRO_5011005757" evidence="1">
    <location>
        <begin position="23"/>
        <end position="197"/>
    </location>
</feature>
<dbReference type="GO" id="GO:0005509">
    <property type="term" value="F:calcium ion binding"/>
    <property type="evidence" value="ECO:0007669"/>
    <property type="project" value="InterPro"/>
</dbReference>
<accession>A0A1Y5SQ57</accession>
<dbReference type="InterPro" id="IPR002048">
    <property type="entry name" value="EF_hand_dom"/>
</dbReference>
<name>A0A1Y5SQ57_9RHOB</name>
<dbReference type="RefSeq" id="WP_085853990.1">
    <property type="nucleotide sequence ID" value="NZ_FOPF01000005.1"/>
</dbReference>
<dbReference type="AlphaFoldDB" id="A0A1Y5SQ57"/>
<feature type="signal peptide" evidence="1">
    <location>
        <begin position="1"/>
        <end position="22"/>
    </location>
</feature>